<dbReference type="Pfam" id="PF13442">
    <property type="entry name" value="Cytochrome_CBB3"/>
    <property type="match status" value="1"/>
</dbReference>
<gene>
    <name evidence="7" type="ORF">RED13_001603</name>
    <name evidence="8" type="ORF">SAMN05216578_101471</name>
</gene>
<evidence type="ECO:0000256" key="4">
    <source>
        <dbReference type="PROSITE-ProRule" id="PRU00433"/>
    </source>
</evidence>
<dbReference type="GO" id="GO:0020037">
    <property type="term" value="F:heme binding"/>
    <property type="evidence" value="ECO:0007669"/>
    <property type="project" value="InterPro"/>
</dbReference>
<protein>
    <submittedName>
        <fullName evidence="7 8">Cytochrome c</fullName>
    </submittedName>
</protein>
<proteinExistence type="predicted"/>
<organism evidence="8 9">
    <name type="scientific">Halopseudomonas formosensis</name>
    <dbReference type="NCBI Taxonomy" id="1002526"/>
    <lineage>
        <taxon>Bacteria</taxon>
        <taxon>Pseudomonadati</taxon>
        <taxon>Pseudomonadota</taxon>
        <taxon>Gammaproteobacteria</taxon>
        <taxon>Pseudomonadales</taxon>
        <taxon>Pseudomonadaceae</taxon>
        <taxon>Halopseudomonas</taxon>
    </lineage>
</organism>
<keyword evidence="3 4" id="KW-0408">Iron</keyword>
<evidence type="ECO:0000259" key="6">
    <source>
        <dbReference type="PROSITE" id="PS51007"/>
    </source>
</evidence>
<evidence type="ECO:0000313" key="9">
    <source>
        <dbReference type="Proteomes" id="UP000242815"/>
    </source>
</evidence>
<dbReference type="PROSITE" id="PS51318">
    <property type="entry name" value="TAT"/>
    <property type="match status" value="1"/>
</dbReference>
<keyword evidence="10" id="KW-1185">Reference proteome</keyword>
<dbReference type="OrthoDB" id="9757546at2"/>
<dbReference type="EMBL" id="JAVRDO010000004">
    <property type="protein sequence ID" value="MDX9687178.1"/>
    <property type="molecule type" value="Genomic_DNA"/>
</dbReference>
<dbReference type="Gene3D" id="1.10.760.10">
    <property type="entry name" value="Cytochrome c-like domain"/>
    <property type="match status" value="1"/>
</dbReference>
<dbReference type="Proteomes" id="UP000242815">
    <property type="component" value="Unassembled WGS sequence"/>
</dbReference>
<evidence type="ECO:0000313" key="8">
    <source>
        <dbReference type="EMBL" id="SFQ62352.1"/>
    </source>
</evidence>
<dbReference type="STRING" id="1002526.SAMN05216578_101471"/>
<dbReference type="InterPro" id="IPR036909">
    <property type="entry name" value="Cyt_c-like_dom_sf"/>
</dbReference>
<accession>A0A1I6A0Z7</accession>
<evidence type="ECO:0000313" key="10">
    <source>
        <dbReference type="Proteomes" id="UP001281217"/>
    </source>
</evidence>
<evidence type="ECO:0000256" key="1">
    <source>
        <dbReference type="ARBA" id="ARBA00022617"/>
    </source>
</evidence>
<dbReference type="InterPro" id="IPR006311">
    <property type="entry name" value="TAT_signal"/>
</dbReference>
<reference evidence="8 9" key="1">
    <citation type="submission" date="2016-10" db="EMBL/GenBank/DDBJ databases">
        <authorList>
            <person name="de Groot N.N."/>
        </authorList>
    </citation>
    <scope>NUCLEOTIDE SEQUENCE [LARGE SCALE GENOMIC DNA]</scope>
    <source>
        <strain evidence="8 9">JCM 18415</strain>
    </source>
</reference>
<dbReference type="AlphaFoldDB" id="A0A1I6A0Z7"/>
<keyword evidence="1 4" id="KW-0349">Heme</keyword>
<evidence type="ECO:0000256" key="5">
    <source>
        <dbReference type="SAM" id="SignalP"/>
    </source>
</evidence>
<feature type="chain" id="PRO_5043145540" evidence="5">
    <location>
        <begin position="33"/>
        <end position="112"/>
    </location>
</feature>
<evidence type="ECO:0000256" key="3">
    <source>
        <dbReference type="ARBA" id="ARBA00023004"/>
    </source>
</evidence>
<dbReference type="PROSITE" id="PS51007">
    <property type="entry name" value="CYTC"/>
    <property type="match status" value="1"/>
</dbReference>
<dbReference type="SUPFAM" id="SSF46626">
    <property type="entry name" value="Cytochrome c"/>
    <property type="match status" value="1"/>
</dbReference>
<feature type="domain" description="Cytochrome c" evidence="6">
    <location>
        <begin position="33"/>
        <end position="105"/>
    </location>
</feature>
<evidence type="ECO:0000313" key="7">
    <source>
        <dbReference type="EMBL" id="MDX9687178.1"/>
    </source>
</evidence>
<dbReference type="GO" id="GO:0046872">
    <property type="term" value="F:metal ion binding"/>
    <property type="evidence" value="ECO:0007669"/>
    <property type="project" value="UniProtKB-KW"/>
</dbReference>
<dbReference type="Proteomes" id="UP001281217">
    <property type="component" value="Unassembled WGS sequence"/>
</dbReference>
<reference evidence="10" key="2">
    <citation type="submission" date="2023-07" db="EMBL/GenBank/DDBJ databases">
        <authorList>
            <person name="de Witt J."/>
        </authorList>
    </citation>
    <scope>NUCLEOTIDE SEQUENCE [LARGE SCALE GENOMIC DNA]</scope>
    <source>
        <strain evidence="10">FZJ</strain>
    </source>
</reference>
<dbReference type="InterPro" id="IPR009056">
    <property type="entry name" value="Cyt_c-like_dom"/>
</dbReference>
<dbReference type="GO" id="GO:0009055">
    <property type="term" value="F:electron transfer activity"/>
    <property type="evidence" value="ECO:0007669"/>
    <property type="project" value="InterPro"/>
</dbReference>
<keyword evidence="2 4" id="KW-0479">Metal-binding</keyword>
<dbReference type="RefSeq" id="WP_090536569.1">
    <property type="nucleotide sequence ID" value="NZ_FOYD01000001.1"/>
</dbReference>
<evidence type="ECO:0000256" key="2">
    <source>
        <dbReference type="ARBA" id="ARBA00022723"/>
    </source>
</evidence>
<name>A0A1I6A0Z7_9GAMM</name>
<sequence length="112" mass="12111">MKSRSRMLPGRAALGAAVVLPLALMFGAGAQAAQWENGQELYDNLCGKCHKPEVGVGVPIQGRGLPFEYVKAIVRNGFRAMPAFPEAYIDDESLAQVTEYIASLPAHQPKQK</sequence>
<reference evidence="7" key="3">
    <citation type="submission" date="2024-05" db="EMBL/GenBank/DDBJ databases">
        <authorList>
            <person name="de Witt J."/>
        </authorList>
    </citation>
    <scope>NUCLEOTIDE SEQUENCE</scope>
    <source>
        <strain evidence="7">FZJ</strain>
    </source>
</reference>
<keyword evidence="5" id="KW-0732">Signal</keyword>
<feature type="signal peptide" evidence="5">
    <location>
        <begin position="1"/>
        <end position="32"/>
    </location>
</feature>
<dbReference type="EMBL" id="FOYD01000001">
    <property type="protein sequence ID" value="SFQ62352.1"/>
    <property type="molecule type" value="Genomic_DNA"/>
</dbReference>